<dbReference type="Gene3D" id="1.10.238.10">
    <property type="entry name" value="EF-hand"/>
    <property type="match status" value="1"/>
</dbReference>
<dbReference type="PROSITE" id="PS50222">
    <property type="entry name" value="EF_HAND_2"/>
    <property type="match status" value="1"/>
</dbReference>
<evidence type="ECO:0000256" key="2">
    <source>
        <dbReference type="SAM" id="MobiDB-lite"/>
    </source>
</evidence>
<dbReference type="VEuPathDB" id="FungiDB:H310_13222"/>
<dbReference type="PROSITE" id="PS00018">
    <property type="entry name" value="EF_HAND_1"/>
    <property type="match status" value="1"/>
</dbReference>
<gene>
    <name evidence="4" type="ORF">H310_13222</name>
</gene>
<dbReference type="OrthoDB" id="160927at2759"/>
<proteinExistence type="predicted"/>
<accession>A0A024TEX5</accession>
<protein>
    <recommendedName>
        <fullName evidence="3">EF-hand domain-containing protein</fullName>
    </recommendedName>
</protein>
<name>A0A024TEX5_9STRA</name>
<feature type="domain" description="EF-hand" evidence="3">
    <location>
        <begin position="83"/>
        <end position="118"/>
    </location>
</feature>
<dbReference type="AlphaFoldDB" id="A0A024TEX5"/>
<dbReference type="GeneID" id="20090272"/>
<keyword evidence="1" id="KW-0106">Calcium</keyword>
<dbReference type="InterPro" id="IPR011992">
    <property type="entry name" value="EF-hand-dom_pair"/>
</dbReference>
<dbReference type="RefSeq" id="XP_008878866.1">
    <property type="nucleotide sequence ID" value="XM_008880644.1"/>
</dbReference>
<organism evidence="4">
    <name type="scientific">Aphanomyces invadans</name>
    <dbReference type="NCBI Taxonomy" id="157072"/>
    <lineage>
        <taxon>Eukaryota</taxon>
        <taxon>Sar</taxon>
        <taxon>Stramenopiles</taxon>
        <taxon>Oomycota</taxon>
        <taxon>Saprolegniomycetes</taxon>
        <taxon>Saprolegniales</taxon>
        <taxon>Verrucalvaceae</taxon>
        <taxon>Aphanomyces</taxon>
    </lineage>
</organism>
<dbReference type="SUPFAM" id="SSF47473">
    <property type="entry name" value="EF-hand"/>
    <property type="match status" value="1"/>
</dbReference>
<evidence type="ECO:0000256" key="1">
    <source>
        <dbReference type="ARBA" id="ARBA00022837"/>
    </source>
</evidence>
<dbReference type="EMBL" id="KI913999">
    <property type="protein sequence ID" value="ETV92559.1"/>
    <property type="molecule type" value="Genomic_DNA"/>
</dbReference>
<dbReference type="InterPro" id="IPR002048">
    <property type="entry name" value="EF_hand_dom"/>
</dbReference>
<sequence>MGQAYTACCPRSTPRSSLDEVDEDKRPMLYRPPQAAPVLPVEASRLNSHHYGNAAVVAAHKSVCPLVSSPPSCFKRLDSYIHVNDLRAWDVFAAMDVNNNKRITLEELLDGFHQINFHVSSTDQADLVEWMHDAVEADGLSFKEFALALKLRSSLASPHRAKQRPSKATVST</sequence>
<evidence type="ECO:0000313" key="4">
    <source>
        <dbReference type="EMBL" id="ETV92559.1"/>
    </source>
</evidence>
<feature type="region of interest" description="Disordered" evidence="2">
    <location>
        <begin position="1"/>
        <end position="23"/>
    </location>
</feature>
<reference evidence="4" key="1">
    <citation type="submission" date="2013-12" db="EMBL/GenBank/DDBJ databases">
        <title>The Genome Sequence of Aphanomyces invadans NJM9701.</title>
        <authorList>
            <consortium name="The Broad Institute Genomics Platform"/>
            <person name="Russ C."/>
            <person name="Tyler B."/>
            <person name="van West P."/>
            <person name="Dieguez-Uribeondo J."/>
            <person name="Young S.K."/>
            <person name="Zeng Q."/>
            <person name="Gargeya S."/>
            <person name="Fitzgerald M."/>
            <person name="Abouelleil A."/>
            <person name="Alvarado L."/>
            <person name="Chapman S.B."/>
            <person name="Gainer-Dewar J."/>
            <person name="Goldberg J."/>
            <person name="Griggs A."/>
            <person name="Gujja S."/>
            <person name="Hansen M."/>
            <person name="Howarth C."/>
            <person name="Imamovic A."/>
            <person name="Ireland A."/>
            <person name="Larimer J."/>
            <person name="McCowan C."/>
            <person name="Murphy C."/>
            <person name="Pearson M."/>
            <person name="Poon T.W."/>
            <person name="Priest M."/>
            <person name="Roberts A."/>
            <person name="Saif S."/>
            <person name="Shea T."/>
            <person name="Sykes S."/>
            <person name="Wortman J."/>
            <person name="Nusbaum C."/>
            <person name="Birren B."/>
        </authorList>
    </citation>
    <scope>NUCLEOTIDE SEQUENCE [LARGE SCALE GENOMIC DNA]</scope>
    <source>
        <strain evidence="4">NJM9701</strain>
    </source>
</reference>
<evidence type="ECO:0000259" key="3">
    <source>
        <dbReference type="PROSITE" id="PS50222"/>
    </source>
</evidence>
<dbReference type="GO" id="GO:0005509">
    <property type="term" value="F:calcium ion binding"/>
    <property type="evidence" value="ECO:0007669"/>
    <property type="project" value="InterPro"/>
</dbReference>
<dbReference type="InterPro" id="IPR018247">
    <property type="entry name" value="EF_Hand_1_Ca_BS"/>
</dbReference>